<reference evidence="2 3" key="1">
    <citation type="submission" date="2018-08" db="EMBL/GenBank/DDBJ databases">
        <title>Wenzhouxiangella salilacus sp. nov., a novel bacterium isolated from a saline lake in Xinjiang Province, China.</title>
        <authorList>
            <person name="Han S."/>
        </authorList>
    </citation>
    <scope>NUCLEOTIDE SEQUENCE [LARGE SCALE GENOMIC DNA]</scope>
    <source>
        <strain evidence="2 3">XDB06</strain>
    </source>
</reference>
<keyword evidence="1" id="KW-1133">Transmembrane helix</keyword>
<protein>
    <recommendedName>
        <fullName evidence="4">Polysaccharide chain length determinant N-terminal domain-containing protein</fullName>
    </recommendedName>
</protein>
<dbReference type="NCBIfam" id="TIGR03007">
    <property type="entry name" value="pepcterm_ChnLen"/>
    <property type="match status" value="1"/>
</dbReference>
<feature type="transmembrane region" description="Helical" evidence="1">
    <location>
        <begin position="28"/>
        <end position="49"/>
    </location>
</feature>
<gene>
    <name evidence="2" type="ORF">DZC52_04195</name>
</gene>
<proteinExistence type="predicted"/>
<keyword evidence="1" id="KW-0472">Membrane</keyword>
<dbReference type="Proteomes" id="UP000260351">
    <property type="component" value="Unassembled WGS sequence"/>
</dbReference>
<dbReference type="PANTHER" id="PTHR32309">
    <property type="entry name" value="TYROSINE-PROTEIN KINASE"/>
    <property type="match status" value="1"/>
</dbReference>
<dbReference type="PANTHER" id="PTHR32309:SF13">
    <property type="entry name" value="FERRIC ENTEROBACTIN TRANSPORT PROTEIN FEPE"/>
    <property type="match status" value="1"/>
</dbReference>
<feature type="transmembrane region" description="Helical" evidence="1">
    <location>
        <begin position="425"/>
        <end position="448"/>
    </location>
</feature>
<dbReference type="GO" id="GO:0004713">
    <property type="term" value="F:protein tyrosine kinase activity"/>
    <property type="evidence" value="ECO:0007669"/>
    <property type="project" value="TreeGrafter"/>
</dbReference>
<dbReference type="RefSeq" id="WP_116649873.1">
    <property type="nucleotide sequence ID" value="NZ_QUZK01000018.1"/>
</dbReference>
<keyword evidence="3" id="KW-1185">Reference proteome</keyword>
<accession>A0A3E1KB59</accession>
<name>A0A3E1KB59_9GAMM</name>
<dbReference type="InterPro" id="IPR014345">
    <property type="entry name" value="XrtA_polysacc_chain"/>
</dbReference>
<feature type="transmembrane region" description="Helical" evidence="1">
    <location>
        <begin position="488"/>
        <end position="508"/>
    </location>
</feature>
<dbReference type="OrthoDB" id="9795292at2"/>
<dbReference type="EMBL" id="QUZK01000018">
    <property type="protein sequence ID" value="RFF31567.1"/>
    <property type="molecule type" value="Genomic_DNA"/>
</dbReference>
<evidence type="ECO:0000256" key="1">
    <source>
        <dbReference type="SAM" id="Phobius"/>
    </source>
</evidence>
<evidence type="ECO:0008006" key="4">
    <source>
        <dbReference type="Google" id="ProtNLM"/>
    </source>
</evidence>
<evidence type="ECO:0000313" key="2">
    <source>
        <dbReference type="EMBL" id="RFF31567.1"/>
    </source>
</evidence>
<dbReference type="GO" id="GO:0005886">
    <property type="term" value="C:plasma membrane"/>
    <property type="evidence" value="ECO:0007669"/>
    <property type="project" value="TreeGrafter"/>
</dbReference>
<keyword evidence="1" id="KW-0812">Transmembrane</keyword>
<dbReference type="InterPro" id="IPR050445">
    <property type="entry name" value="Bact_polysacc_biosynth/exp"/>
</dbReference>
<evidence type="ECO:0000313" key="3">
    <source>
        <dbReference type="Proteomes" id="UP000260351"/>
    </source>
</evidence>
<organism evidence="2 3">
    <name type="scientific">Wenzhouxiangella sediminis</name>
    <dbReference type="NCBI Taxonomy" id="1792836"/>
    <lineage>
        <taxon>Bacteria</taxon>
        <taxon>Pseudomonadati</taxon>
        <taxon>Pseudomonadota</taxon>
        <taxon>Gammaproteobacteria</taxon>
        <taxon>Chromatiales</taxon>
        <taxon>Wenzhouxiangellaceae</taxon>
        <taxon>Wenzhouxiangella</taxon>
    </lineage>
</organism>
<sequence length="514" mass="57298">MNQLPNVAEPLPLTEYIPASLREGQRHFLLLALAFAVIGLLALAVAISWPKQYRSSTSILVSEDNIIRQLMDGRAVPTSVYDRAAIAQEVMFSQKVMEEILAVGGWLDASPGQAERERLVQEIKDRTAVGAPRENLIRIEYWDRNPARAKLVTERFAALFMAESAAAKKRESADAYEFIARQVSQYHGMLVDAEERLKAFREISDDARPGSGDAVDDRIAGLRADIQQFRIERGEMRSREASLERQLAGLDPESGIQTYQAQLRQRISIVQEELDTLLLDLQPRHPDVVRARHQIEDLKAELASSGSRVAAPVDGSGYRQSAMQQELNIGLSELRSAMAGLDARIDATERLLQQEIARGRRVAQSDLQHAELMRDHVVNRTIYEDLLNRLENARLSMRLDELGQGLTFSIHEPAMEPARASGPRFMHLAAGGLMAAVATPLGLLLLLVRLDPRVRSPEAIERVTQLPLLGTIPRYWTPRERKRLKARIAVAVAIAVVTLAAYGIAGWIRIMVNA</sequence>
<comment type="caution">
    <text evidence="2">The sequence shown here is derived from an EMBL/GenBank/DDBJ whole genome shotgun (WGS) entry which is preliminary data.</text>
</comment>
<dbReference type="AlphaFoldDB" id="A0A3E1KB59"/>